<feature type="coiled-coil region" evidence="1">
    <location>
        <begin position="17"/>
        <end position="44"/>
    </location>
</feature>
<evidence type="ECO:0008006" key="5">
    <source>
        <dbReference type="Google" id="ProtNLM"/>
    </source>
</evidence>
<keyword evidence="2" id="KW-1133">Transmembrane helix</keyword>
<keyword evidence="3" id="KW-0614">Plasmid</keyword>
<dbReference type="RefSeq" id="WP_083041767.1">
    <property type="nucleotide sequence ID" value="NZ_CP020558.1"/>
</dbReference>
<evidence type="ECO:0000313" key="3">
    <source>
        <dbReference type="EMBL" id="ARF70786.1"/>
    </source>
</evidence>
<reference evidence="3 4" key="1">
    <citation type="submission" date="2017-03" db="EMBL/GenBank/DDBJ databases">
        <title>Paenibacillus larvae genome sequencing.</title>
        <authorList>
            <person name="Dingman D.W."/>
        </authorList>
    </citation>
    <scope>NUCLEOTIDE SEQUENCE [LARGE SCALE GENOMIC DNA]</scope>
    <source>
        <strain evidence="3 4">SAG 10367</strain>
        <plasmid evidence="4">pplp3</plasmid>
    </source>
</reference>
<sequence length="96" mass="11108">MSDTYSGKEMIQVIYEIRDRVTRIEEKQNRIEKLEEKVDDNIVKTIEAKDVAEDAMVLARHNRDQIKDIQANNKWAWGFVITAMIGIIAQLFGIGK</sequence>
<name>A0A1V0V057_9BACL</name>
<dbReference type="Proteomes" id="UP000192727">
    <property type="component" value="Plasmid pPLP3"/>
</dbReference>
<protein>
    <recommendedName>
        <fullName evidence="5">Holin</fullName>
    </recommendedName>
</protein>
<keyword evidence="1" id="KW-0175">Coiled coil</keyword>
<keyword evidence="2" id="KW-0812">Transmembrane</keyword>
<organism evidence="3 4">
    <name type="scientific">Paenibacillus larvae subsp. pulvifaciens</name>
    <dbReference type="NCBI Taxonomy" id="1477"/>
    <lineage>
        <taxon>Bacteria</taxon>
        <taxon>Bacillati</taxon>
        <taxon>Bacillota</taxon>
        <taxon>Bacilli</taxon>
        <taxon>Bacillales</taxon>
        <taxon>Paenibacillaceae</taxon>
        <taxon>Paenibacillus</taxon>
    </lineage>
</organism>
<evidence type="ECO:0000256" key="2">
    <source>
        <dbReference type="SAM" id="Phobius"/>
    </source>
</evidence>
<proteinExistence type="predicted"/>
<keyword evidence="2" id="KW-0472">Membrane</keyword>
<evidence type="ECO:0000256" key="1">
    <source>
        <dbReference type="SAM" id="Coils"/>
    </source>
</evidence>
<accession>A0A1V0V057</accession>
<feature type="transmembrane region" description="Helical" evidence="2">
    <location>
        <begin position="75"/>
        <end position="94"/>
    </location>
</feature>
<dbReference type="EMBL" id="CP020558">
    <property type="protein sequence ID" value="ARF70786.1"/>
    <property type="molecule type" value="Genomic_DNA"/>
</dbReference>
<gene>
    <name evidence="3" type="ORF">B7C51_25280</name>
</gene>
<dbReference type="AlphaFoldDB" id="A0A1V0V057"/>
<geneLocation type="plasmid" evidence="4">
    <name>pplp3</name>
</geneLocation>
<evidence type="ECO:0000313" key="4">
    <source>
        <dbReference type="Proteomes" id="UP000192727"/>
    </source>
</evidence>